<dbReference type="Pfam" id="PF12709">
    <property type="entry name" value="Fungal_TACC"/>
    <property type="match status" value="1"/>
</dbReference>
<comment type="caution">
    <text evidence="3">The sequence shown here is derived from an EMBL/GenBank/DDBJ whole genome shotgun (WGS) entry which is preliminary data.</text>
</comment>
<feature type="region of interest" description="Disordered" evidence="2">
    <location>
        <begin position="430"/>
        <end position="496"/>
    </location>
</feature>
<dbReference type="Proteomes" id="UP001465668">
    <property type="component" value="Unassembled WGS sequence"/>
</dbReference>
<feature type="region of interest" description="Disordered" evidence="2">
    <location>
        <begin position="638"/>
        <end position="731"/>
    </location>
</feature>
<feature type="compositionally biased region" description="Polar residues" evidence="2">
    <location>
        <begin position="277"/>
        <end position="294"/>
    </location>
</feature>
<evidence type="ECO:0000256" key="2">
    <source>
        <dbReference type="SAM" id="MobiDB-lite"/>
    </source>
</evidence>
<keyword evidence="4" id="KW-1185">Reference proteome</keyword>
<evidence type="ECO:0000256" key="1">
    <source>
        <dbReference type="SAM" id="Coils"/>
    </source>
</evidence>
<feature type="compositionally biased region" description="Basic and acidic residues" evidence="2">
    <location>
        <begin position="58"/>
        <end position="68"/>
    </location>
</feature>
<gene>
    <name evidence="3" type="ORF">SCAR479_06848</name>
</gene>
<dbReference type="PANTHER" id="PTHR45615:SF80">
    <property type="entry name" value="GRIP DOMAIN-CONTAINING PROTEIN"/>
    <property type="match status" value="1"/>
</dbReference>
<feature type="compositionally biased region" description="Basic and acidic residues" evidence="2">
    <location>
        <begin position="682"/>
        <end position="696"/>
    </location>
</feature>
<proteinExistence type="predicted"/>
<dbReference type="InterPro" id="IPR024312">
    <property type="entry name" value="TACC_fungi"/>
</dbReference>
<dbReference type="PANTHER" id="PTHR45615">
    <property type="entry name" value="MYOSIN HEAVY CHAIN, NON-MUSCLE"/>
    <property type="match status" value="1"/>
</dbReference>
<feature type="coiled-coil region" evidence="1">
    <location>
        <begin position="527"/>
        <end position="618"/>
    </location>
</feature>
<feature type="compositionally biased region" description="Basic and acidic residues" evidence="2">
    <location>
        <begin position="430"/>
        <end position="454"/>
    </location>
</feature>
<feature type="region of interest" description="Disordered" evidence="2">
    <location>
        <begin position="1"/>
        <end position="159"/>
    </location>
</feature>
<evidence type="ECO:0000313" key="4">
    <source>
        <dbReference type="Proteomes" id="UP001465668"/>
    </source>
</evidence>
<feature type="compositionally biased region" description="Basic and acidic residues" evidence="2">
    <location>
        <begin position="95"/>
        <end position="109"/>
    </location>
</feature>
<feature type="compositionally biased region" description="Basic and acidic residues" evidence="2">
    <location>
        <begin position="482"/>
        <end position="496"/>
    </location>
</feature>
<feature type="compositionally biased region" description="Polar residues" evidence="2">
    <location>
        <begin position="37"/>
        <end position="54"/>
    </location>
</feature>
<name>A0ABR2XS58_9PEZI</name>
<keyword evidence="1" id="KW-0175">Coiled coil</keyword>
<sequence>MASPLSPTPSAMLNITTPATTRRIEQQDADSLFAPSNDPTNETQDSSTAQSSPFVSEVQDKKSDDSPSKENVSPSKIRHSRILSGNEIAPLKILSPRDENVEPETRSPSRQDAVPKSPRKPLSPEKRFPIKPVGSASPEKSLPKSPAKSPAKSPDKHIVTEQEMTFEDALRANEGLKKAIQIFEDESTMLEHDDDLSNATAMTVDHQVGADDESVGPDASMVSTFSTFSAVPNMTMFAKIGHSPTRFANMGMTPSSARGRPDLSPSRRSQAPPMQDDGNTTSLMDFTEQLSGTSRHGPPSPSRRARLSPAKTTGHRPNATPQRHANLLDFDIPPLPTPRSVPTVTAREVETLKSQFLSEISSLKASLLGKEAEVSSLKTAVTDAEKRVGETSEQLRELKCVKETLLEDKESWEKRCQEMEGVLRRVKAEIHHGQRERQELDSKLEESEKRREAAEIMAQEAESKMAGMRAGRTGSDAGLENKSPEKEAKNPGSREVEIAVERVARELHALYKTKHENKVTALKKSYENRWEKKVRNLEVKLDELSDENEKLKLGRDTTITRLDPGQAAENQELRAQAMKASAHVAELNAEVQKLGAVVDSVKQDNNELIQLLEKERVEKGELVSLAEEMMSMQHTFVQQDEAPARPSGPSVSKAPEPSHNFRSSISRPAASGLRAPGSLKKSHTESRIGVMHERTKSGGPQGGLPRPGMMGARSGIMSSIEKMGNYRGRGE</sequence>
<protein>
    <submittedName>
        <fullName evidence="3">Uncharacterized protein</fullName>
    </submittedName>
</protein>
<dbReference type="EMBL" id="JARVKM010000027">
    <property type="protein sequence ID" value="KAK9776525.1"/>
    <property type="molecule type" value="Genomic_DNA"/>
</dbReference>
<reference evidence="3 4" key="1">
    <citation type="submission" date="2024-02" db="EMBL/GenBank/DDBJ databases">
        <title>First draft genome assembly of two strains of Seiridium cardinale.</title>
        <authorList>
            <person name="Emiliani G."/>
            <person name="Scali E."/>
        </authorList>
    </citation>
    <scope>NUCLEOTIDE SEQUENCE [LARGE SCALE GENOMIC DNA]</scope>
    <source>
        <strain evidence="3 4">BM-138-000479</strain>
    </source>
</reference>
<feature type="region of interest" description="Disordered" evidence="2">
    <location>
        <begin position="247"/>
        <end position="322"/>
    </location>
</feature>
<feature type="compositionally biased region" description="Polar residues" evidence="2">
    <location>
        <begin position="8"/>
        <end position="20"/>
    </location>
</feature>
<feature type="compositionally biased region" description="Low complexity" evidence="2">
    <location>
        <begin position="135"/>
        <end position="152"/>
    </location>
</feature>
<accession>A0ABR2XS58</accession>
<organism evidence="3 4">
    <name type="scientific">Seiridium cardinale</name>
    <dbReference type="NCBI Taxonomy" id="138064"/>
    <lineage>
        <taxon>Eukaryota</taxon>
        <taxon>Fungi</taxon>
        <taxon>Dikarya</taxon>
        <taxon>Ascomycota</taxon>
        <taxon>Pezizomycotina</taxon>
        <taxon>Sordariomycetes</taxon>
        <taxon>Xylariomycetidae</taxon>
        <taxon>Amphisphaeriales</taxon>
        <taxon>Sporocadaceae</taxon>
        <taxon>Seiridium</taxon>
    </lineage>
</organism>
<evidence type="ECO:0000313" key="3">
    <source>
        <dbReference type="EMBL" id="KAK9776525.1"/>
    </source>
</evidence>